<evidence type="ECO:0000313" key="3">
    <source>
        <dbReference type="Proteomes" id="UP001233999"/>
    </source>
</evidence>
<evidence type="ECO:0000313" key="2">
    <source>
        <dbReference type="EMBL" id="KAJ9576599.1"/>
    </source>
</evidence>
<reference evidence="2" key="2">
    <citation type="submission" date="2023-05" db="EMBL/GenBank/DDBJ databases">
        <authorList>
            <person name="Fouks B."/>
        </authorList>
    </citation>
    <scope>NUCLEOTIDE SEQUENCE</scope>
    <source>
        <strain evidence="2">Stay&amp;Tobe</strain>
        <tissue evidence="2">Testes</tissue>
    </source>
</reference>
<gene>
    <name evidence="2" type="ORF">L9F63_025504</name>
</gene>
<keyword evidence="1" id="KW-1133">Transmembrane helix</keyword>
<feature type="transmembrane region" description="Helical" evidence="1">
    <location>
        <begin position="21"/>
        <end position="39"/>
    </location>
</feature>
<sequence length="95" mass="11205">KKLIDVEIVQNLRDLANRRRRLYFQDIPLYTVLFITNVYGNSVKQNNCTCFNCIVVVKSQSADWLPVFIHLLSPLCTYLHLSLIIQLFLFKNYPK</sequence>
<keyword evidence="3" id="KW-1185">Reference proteome</keyword>
<dbReference type="AlphaFoldDB" id="A0AAD8E4K5"/>
<dbReference type="Proteomes" id="UP001233999">
    <property type="component" value="Unassembled WGS sequence"/>
</dbReference>
<keyword evidence="1" id="KW-0472">Membrane</keyword>
<organism evidence="2 3">
    <name type="scientific">Diploptera punctata</name>
    <name type="common">Pacific beetle cockroach</name>
    <dbReference type="NCBI Taxonomy" id="6984"/>
    <lineage>
        <taxon>Eukaryota</taxon>
        <taxon>Metazoa</taxon>
        <taxon>Ecdysozoa</taxon>
        <taxon>Arthropoda</taxon>
        <taxon>Hexapoda</taxon>
        <taxon>Insecta</taxon>
        <taxon>Pterygota</taxon>
        <taxon>Neoptera</taxon>
        <taxon>Polyneoptera</taxon>
        <taxon>Dictyoptera</taxon>
        <taxon>Blattodea</taxon>
        <taxon>Blaberoidea</taxon>
        <taxon>Blaberidae</taxon>
        <taxon>Diplopterinae</taxon>
        <taxon>Diploptera</taxon>
    </lineage>
</organism>
<keyword evidence="1" id="KW-0812">Transmembrane</keyword>
<protein>
    <submittedName>
        <fullName evidence="2">Uncharacterized protein</fullName>
    </submittedName>
</protein>
<feature type="non-terminal residue" evidence="2">
    <location>
        <position position="1"/>
    </location>
</feature>
<accession>A0AAD8E4K5</accession>
<feature type="non-terminal residue" evidence="2">
    <location>
        <position position="95"/>
    </location>
</feature>
<proteinExistence type="predicted"/>
<reference evidence="2" key="1">
    <citation type="journal article" date="2023" name="IScience">
        <title>Live-bearing cockroach genome reveals convergent evolutionary mechanisms linked to viviparity in insects and beyond.</title>
        <authorList>
            <person name="Fouks B."/>
            <person name="Harrison M.C."/>
            <person name="Mikhailova A.A."/>
            <person name="Marchal E."/>
            <person name="English S."/>
            <person name="Carruthers M."/>
            <person name="Jennings E.C."/>
            <person name="Chiamaka E.L."/>
            <person name="Frigard R.A."/>
            <person name="Pippel M."/>
            <person name="Attardo G.M."/>
            <person name="Benoit J.B."/>
            <person name="Bornberg-Bauer E."/>
            <person name="Tobe S.S."/>
        </authorList>
    </citation>
    <scope>NUCLEOTIDE SEQUENCE</scope>
    <source>
        <strain evidence="2">Stay&amp;Tobe</strain>
    </source>
</reference>
<evidence type="ECO:0000256" key="1">
    <source>
        <dbReference type="SAM" id="Phobius"/>
    </source>
</evidence>
<feature type="transmembrane region" description="Helical" evidence="1">
    <location>
        <begin position="67"/>
        <end position="90"/>
    </location>
</feature>
<dbReference type="EMBL" id="JASPKZ010009612">
    <property type="protein sequence ID" value="KAJ9576599.1"/>
    <property type="molecule type" value="Genomic_DNA"/>
</dbReference>
<comment type="caution">
    <text evidence="2">The sequence shown here is derived from an EMBL/GenBank/DDBJ whole genome shotgun (WGS) entry which is preliminary data.</text>
</comment>
<name>A0AAD8E4K5_DIPPU</name>